<keyword evidence="1" id="KW-0472">Membrane</keyword>
<feature type="transmembrane region" description="Helical" evidence="1">
    <location>
        <begin position="7"/>
        <end position="23"/>
    </location>
</feature>
<feature type="transmembrane region" description="Helical" evidence="1">
    <location>
        <begin position="35"/>
        <end position="55"/>
    </location>
</feature>
<dbReference type="EMBL" id="VWSG01000001">
    <property type="protein sequence ID" value="KAA5538480.1"/>
    <property type="molecule type" value="Genomic_DNA"/>
</dbReference>
<dbReference type="Proteomes" id="UP000325141">
    <property type="component" value="Unassembled WGS sequence"/>
</dbReference>
<reference evidence="2 3" key="1">
    <citation type="submission" date="2019-09" db="EMBL/GenBank/DDBJ databases">
        <title>Genome sequence and assembly of Flavobacterium sp.</title>
        <authorList>
            <person name="Chhetri G."/>
        </authorList>
    </citation>
    <scope>NUCLEOTIDE SEQUENCE [LARGE SCALE GENOMIC DNA]</scope>
    <source>
        <strain evidence="2 3">SNL9</strain>
    </source>
</reference>
<proteinExistence type="predicted"/>
<keyword evidence="3" id="KW-1185">Reference proteome</keyword>
<organism evidence="2 3">
    <name type="scientific">Paenimyroides baculatum</name>
    <dbReference type="NCBI Taxonomy" id="2608000"/>
    <lineage>
        <taxon>Bacteria</taxon>
        <taxon>Pseudomonadati</taxon>
        <taxon>Bacteroidota</taxon>
        <taxon>Flavobacteriia</taxon>
        <taxon>Flavobacteriales</taxon>
        <taxon>Flavobacteriaceae</taxon>
        <taxon>Paenimyroides</taxon>
    </lineage>
</organism>
<name>A0A5M6CVS3_9FLAO</name>
<accession>A0A5M6CVS3</accession>
<sequence length="314" mass="36430">MKSNTQYLGFILGIIYGLVFRLISDVEYLDGFYNVYSITFIWVIPALIGLFPIMFSSSKIYLSPLKLFLYPVLTIFLFLIITLVTGLEDVFCLFIIGIPFFIAAGVIGILLGTYMKDKMINKKIYSIFLLPLILNPIENIIPNKSEEFKVEHSIIINKNKSEIFPNLLEVQTINEKQYGNGFFQIVGIPKPLNSKMYSDGENRYRIGYFTDDFELYESVDTLKENEFVSFQIHLDKSQLRNQPTDIHLVQSDYFKFGKISYSLIEIDTNKAKVILSCDYRLNSKMNLYANFWAEKIISDFEKRLLKSIKINIET</sequence>
<keyword evidence="1" id="KW-0812">Transmembrane</keyword>
<dbReference type="AlphaFoldDB" id="A0A5M6CVS3"/>
<evidence type="ECO:0000256" key="1">
    <source>
        <dbReference type="SAM" id="Phobius"/>
    </source>
</evidence>
<feature type="transmembrane region" description="Helical" evidence="1">
    <location>
        <begin position="93"/>
        <end position="114"/>
    </location>
</feature>
<keyword evidence="1" id="KW-1133">Transmembrane helix</keyword>
<protein>
    <recommendedName>
        <fullName evidence="4">Polyketide cyclase / dehydrase and lipid transport</fullName>
    </recommendedName>
</protein>
<evidence type="ECO:0008006" key="4">
    <source>
        <dbReference type="Google" id="ProtNLM"/>
    </source>
</evidence>
<comment type="caution">
    <text evidence="2">The sequence shown here is derived from an EMBL/GenBank/DDBJ whole genome shotgun (WGS) entry which is preliminary data.</text>
</comment>
<feature type="transmembrane region" description="Helical" evidence="1">
    <location>
        <begin position="67"/>
        <end position="87"/>
    </location>
</feature>
<evidence type="ECO:0000313" key="2">
    <source>
        <dbReference type="EMBL" id="KAA5538480.1"/>
    </source>
</evidence>
<gene>
    <name evidence="2" type="ORF">F0460_00275</name>
</gene>
<evidence type="ECO:0000313" key="3">
    <source>
        <dbReference type="Proteomes" id="UP000325141"/>
    </source>
</evidence>